<dbReference type="GO" id="GO:0022904">
    <property type="term" value="P:respiratory electron transport chain"/>
    <property type="evidence" value="ECO:0007669"/>
    <property type="project" value="InterPro"/>
</dbReference>
<dbReference type="InterPro" id="IPR052168">
    <property type="entry name" value="Cytochrome_b561_oxidase"/>
</dbReference>
<dbReference type="Proteomes" id="UP000242502">
    <property type="component" value="Unassembled WGS sequence"/>
</dbReference>
<proteinExistence type="inferred from homology"/>
<keyword evidence="8" id="KW-0249">Electron transport</keyword>
<reference evidence="15 16" key="1">
    <citation type="journal article" date="2016" name="Appl. Environ. Microbiol.">
        <title>Lack of Overt Genome Reduction in the Bryostatin-Producing Bryozoan Symbiont "Candidatus Endobugula sertula".</title>
        <authorList>
            <person name="Miller I.J."/>
            <person name="Vanee N."/>
            <person name="Fong S.S."/>
            <person name="Lim-Fong G.E."/>
            <person name="Kwan J.C."/>
        </authorList>
    </citation>
    <scope>NUCLEOTIDE SEQUENCE [LARGE SCALE GENOMIC DNA]</scope>
    <source>
        <strain evidence="15">AB1-4</strain>
    </source>
</reference>
<evidence type="ECO:0000256" key="9">
    <source>
        <dbReference type="ARBA" id="ARBA00022989"/>
    </source>
</evidence>
<protein>
    <submittedName>
        <fullName evidence="15">Cytochrome b</fullName>
    </submittedName>
</protein>
<dbReference type="SUPFAM" id="SSF81342">
    <property type="entry name" value="Transmembrane di-heme cytochromes"/>
    <property type="match status" value="1"/>
</dbReference>
<dbReference type="GO" id="GO:0009055">
    <property type="term" value="F:electron transfer activity"/>
    <property type="evidence" value="ECO:0007669"/>
    <property type="project" value="InterPro"/>
</dbReference>
<evidence type="ECO:0000256" key="6">
    <source>
        <dbReference type="ARBA" id="ARBA00022692"/>
    </source>
</evidence>
<gene>
    <name evidence="15" type="ORF">AB835_13375</name>
</gene>
<keyword evidence="6 13" id="KW-0812">Transmembrane</keyword>
<evidence type="ECO:0000313" key="16">
    <source>
        <dbReference type="Proteomes" id="UP000242502"/>
    </source>
</evidence>
<dbReference type="Pfam" id="PF01292">
    <property type="entry name" value="Ni_hydr_CYTB"/>
    <property type="match status" value="1"/>
</dbReference>
<evidence type="ECO:0000313" key="15">
    <source>
        <dbReference type="EMBL" id="ODS22597.1"/>
    </source>
</evidence>
<comment type="cofactor">
    <cofactor evidence="1">
        <name>heme b</name>
        <dbReference type="ChEBI" id="CHEBI:60344"/>
    </cofactor>
</comment>
<evidence type="ECO:0000256" key="2">
    <source>
        <dbReference type="ARBA" id="ARBA00004651"/>
    </source>
</evidence>
<keyword evidence="11 13" id="KW-0472">Membrane</keyword>
<comment type="similarity">
    <text evidence="12">Belongs to the cytochrome b561 family.</text>
</comment>
<accession>A0A1D2QM08</accession>
<keyword evidence="7" id="KW-0479">Metal-binding</keyword>
<feature type="transmembrane region" description="Helical" evidence="13">
    <location>
        <begin position="143"/>
        <end position="163"/>
    </location>
</feature>
<evidence type="ECO:0000256" key="13">
    <source>
        <dbReference type="SAM" id="Phobius"/>
    </source>
</evidence>
<comment type="subcellular location">
    <subcellularLocation>
        <location evidence="2">Cell membrane</location>
        <topology evidence="2">Multi-pass membrane protein</topology>
    </subcellularLocation>
</comment>
<dbReference type="STRING" id="62101.AB835_13375"/>
<dbReference type="EMBL" id="MDLC01000065">
    <property type="protein sequence ID" value="ODS22597.1"/>
    <property type="molecule type" value="Genomic_DNA"/>
</dbReference>
<dbReference type="Gene3D" id="1.20.950.20">
    <property type="entry name" value="Transmembrane di-heme cytochromes, Chain C"/>
    <property type="match status" value="1"/>
</dbReference>
<dbReference type="InterPro" id="IPR016174">
    <property type="entry name" value="Di-haem_cyt_TM"/>
</dbReference>
<dbReference type="GO" id="GO:0046872">
    <property type="term" value="F:metal ion binding"/>
    <property type="evidence" value="ECO:0007669"/>
    <property type="project" value="UniProtKB-KW"/>
</dbReference>
<keyword evidence="4" id="KW-1003">Cell membrane</keyword>
<keyword evidence="5" id="KW-0349">Heme</keyword>
<evidence type="ECO:0000256" key="3">
    <source>
        <dbReference type="ARBA" id="ARBA00022448"/>
    </source>
</evidence>
<dbReference type="AlphaFoldDB" id="A0A1D2QM08"/>
<name>A0A1D2QM08_9GAMM</name>
<feature type="transmembrane region" description="Helical" evidence="13">
    <location>
        <begin position="12"/>
        <end position="35"/>
    </location>
</feature>
<evidence type="ECO:0000256" key="12">
    <source>
        <dbReference type="ARBA" id="ARBA00037975"/>
    </source>
</evidence>
<feature type="domain" description="Cytochrome b561 bacterial/Ni-hydrogenase" evidence="14">
    <location>
        <begin position="9"/>
        <end position="178"/>
    </location>
</feature>
<evidence type="ECO:0000256" key="1">
    <source>
        <dbReference type="ARBA" id="ARBA00001970"/>
    </source>
</evidence>
<feature type="transmembrane region" description="Helical" evidence="13">
    <location>
        <begin position="47"/>
        <end position="68"/>
    </location>
</feature>
<evidence type="ECO:0000256" key="7">
    <source>
        <dbReference type="ARBA" id="ARBA00022723"/>
    </source>
</evidence>
<keyword evidence="3" id="KW-0813">Transport</keyword>
<keyword evidence="9 13" id="KW-1133">Transmembrane helix</keyword>
<evidence type="ECO:0000256" key="4">
    <source>
        <dbReference type="ARBA" id="ARBA00022475"/>
    </source>
</evidence>
<evidence type="ECO:0000259" key="14">
    <source>
        <dbReference type="Pfam" id="PF01292"/>
    </source>
</evidence>
<evidence type="ECO:0000256" key="10">
    <source>
        <dbReference type="ARBA" id="ARBA00023004"/>
    </source>
</evidence>
<comment type="caution">
    <text evidence="15">The sequence shown here is derived from an EMBL/GenBank/DDBJ whole genome shotgun (WGS) entry which is preliminary data.</text>
</comment>
<evidence type="ECO:0000256" key="8">
    <source>
        <dbReference type="ARBA" id="ARBA00022982"/>
    </source>
</evidence>
<dbReference type="PANTHER" id="PTHR30529:SF1">
    <property type="entry name" value="CYTOCHROME B561 HOMOLOG 2"/>
    <property type="match status" value="1"/>
</dbReference>
<evidence type="ECO:0000256" key="5">
    <source>
        <dbReference type="ARBA" id="ARBA00022617"/>
    </source>
</evidence>
<dbReference type="GO" id="GO:0005886">
    <property type="term" value="C:plasma membrane"/>
    <property type="evidence" value="ECO:0007669"/>
    <property type="project" value="UniProtKB-SubCell"/>
</dbReference>
<dbReference type="InterPro" id="IPR011577">
    <property type="entry name" value="Cyt_b561_bac/Ni-Hgenase"/>
</dbReference>
<dbReference type="GO" id="GO:0020037">
    <property type="term" value="F:heme binding"/>
    <property type="evidence" value="ECO:0007669"/>
    <property type="project" value="TreeGrafter"/>
</dbReference>
<keyword evidence="10" id="KW-0408">Iron</keyword>
<feature type="transmembrane region" description="Helical" evidence="13">
    <location>
        <begin position="88"/>
        <end position="110"/>
    </location>
</feature>
<organism evidence="15 16">
    <name type="scientific">Candidatus Endobugula sertula</name>
    <name type="common">Bugula neritina bacterial symbiont</name>
    <dbReference type="NCBI Taxonomy" id="62101"/>
    <lineage>
        <taxon>Bacteria</taxon>
        <taxon>Pseudomonadati</taxon>
        <taxon>Pseudomonadota</taxon>
        <taxon>Gammaproteobacteria</taxon>
        <taxon>Cellvibrionales</taxon>
        <taxon>Cellvibrionaceae</taxon>
        <taxon>Candidatus Endobugula</taxon>
    </lineage>
</organism>
<evidence type="ECO:0000256" key="11">
    <source>
        <dbReference type="ARBA" id="ARBA00023136"/>
    </source>
</evidence>
<dbReference type="PANTHER" id="PTHR30529">
    <property type="entry name" value="CYTOCHROME B561"/>
    <property type="match status" value="1"/>
</dbReference>
<sequence length="178" mass="20513">MLKNNEHSYGLIAKIVHWLCAIIIIGLFALGLWMLDLNYYDNWYTLAPHYHVSIGILLAVIMVFRVLWRLFSVQPKPTSSLSKLEHILAYWVHYTFYVIIFGIIVTGYLIPTGDNRSIDVFNWFTLPSLGALFDQQADIAGRFHLWMSYGLMGLIALHALAALKHQFVDRDGTLKRML</sequence>